<dbReference type="EMBL" id="PJNE01000001">
    <property type="protein sequence ID" value="PKW27978.1"/>
    <property type="molecule type" value="Genomic_DNA"/>
</dbReference>
<evidence type="ECO:0000259" key="1">
    <source>
        <dbReference type="Pfam" id="PF10593"/>
    </source>
</evidence>
<dbReference type="InterPro" id="IPR027417">
    <property type="entry name" value="P-loop_NTPase"/>
</dbReference>
<dbReference type="InterPro" id="IPR018310">
    <property type="entry name" value="Put_endonuclease_Z1-dom"/>
</dbReference>
<reference evidence="2 3" key="1">
    <citation type="submission" date="2017-12" db="EMBL/GenBank/DDBJ databases">
        <title>Sequencing the genomes of 1000 Actinobacteria strains.</title>
        <authorList>
            <person name="Klenk H.-P."/>
        </authorList>
    </citation>
    <scope>NUCLEOTIDE SEQUENCE [LARGE SCALE GENOMIC DNA]</scope>
    <source>
        <strain evidence="2 3">DSM 12806</strain>
    </source>
</reference>
<feature type="domain" description="Putative endonuclease Z1" evidence="1">
    <location>
        <begin position="402"/>
        <end position="630"/>
    </location>
</feature>
<comment type="caution">
    <text evidence="2">The sequence shown here is derived from an EMBL/GenBank/DDBJ whole genome shotgun (WGS) entry which is preliminary data.</text>
</comment>
<dbReference type="Proteomes" id="UP000233781">
    <property type="component" value="Unassembled WGS sequence"/>
</dbReference>
<organism evidence="2 3">
    <name type="scientific">Phycicoccus duodecadis</name>
    <dbReference type="NCBI Taxonomy" id="173053"/>
    <lineage>
        <taxon>Bacteria</taxon>
        <taxon>Bacillati</taxon>
        <taxon>Actinomycetota</taxon>
        <taxon>Actinomycetes</taxon>
        <taxon>Micrococcales</taxon>
        <taxon>Intrasporangiaceae</taxon>
        <taxon>Phycicoccus</taxon>
    </lineage>
</organism>
<accession>A0A2N3YME8</accession>
<evidence type="ECO:0000313" key="3">
    <source>
        <dbReference type="Proteomes" id="UP000233781"/>
    </source>
</evidence>
<keyword evidence="3" id="KW-1185">Reference proteome</keyword>
<dbReference type="Gene3D" id="3.40.50.300">
    <property type="entry name" value="P-loop containing nucleotide triphosphate hydrolases"/>
    <property type="match status" value="1"/>
</dbReference>
<dbReference type="AlphaFoldDB" id="A0A2N3YME8"/>
<dbReference type="RefSeq" id="WP_101396335.1">
    <property type="nucleotide sequence ID" value="NZ_PJNE01000001.1"/>
</dbReference>
<evidence type="ECO:0000313" key="2">
    <source>
        <dbReference type="EMBL" id="PKW27978.1"/>
    </source>
</evidence>
<dbReference type="OrthoDB" id="436461at2"/>
<name>A0A2N3YME8_9MICO</name>
<dbReference type="SUPFAM" id="SSF52540">
    <property type="entry name" value="P-loop containing nucleoside triphosphate hydrolases"/>
    <property type="match status" value="1"/>
</dbReference>
<dbReference type="Pfam" id="PF10593">
    <property type="entry name" value="Z1"/>
    <property type="match status" value="1"/>
</dbReference>
<sequence>MAETEAMERLKLATSGALSTGLHTEQQLRDMVAALRPILAPAASDDEIDSMTRELIQRLQIDVDLGTAVTSEDFVSWLPERRGEIEWTRWKAYKQWLLQNDRPPKIVDKLGHLTDEILDLVGDPKAGGTWGRRGLVIGEVQSGKTGTYLGLFNKAADAGYRLIIVLAGSTESLRQQTQERLDEAFIGRDTRLIAQKGGQTNQHASKKFLGIGLLNETIADAQSMTTVMQDFRKSSLMASSITVSENTPSPYVFVLKKNKSVLNAVQDWLGQQAGASGRIDLPLLLLDDESDYASVNTADEDSPTAINAAIRGILAKFTRSSYIAFTATPFANIFIDHDHENDLFPRDYVYSLETPTNYVGATATFGTSDDVFEGGLMDVTDAEAYVPRQHKPNDSVPGLPPSLKLAIRTFFIATAVRDLRGHGGGRAMLVNVSRFKNVQRQVHELVEQYAVELRNAVEFHAADYAHGRPNAHLESIEETYVQVYSEVGFSWAQILDALWTSVADVRVTLVNSDRDKALIDQEMAWDKPPRMIAVGGDVLSRGLTLEGLTTSYFYRRAGAFDTLMQMARWFGYRDGYEDLTRLWITTDVADQFRFVDDAVRELRDDLAEMKAQRLTPADFGLAVKKHPESLLVTARNKMKAATTFKKSVSLGGRRIETVRLNGSDGSLSTNESAIKSLLADLGASAEPANRMNWPGWRGVAKSTIADYLDALVTDQGELIWTGENLQTFVRNAKSPSMQKWDVVLVNGKKTGAPDTSLGVSFHPPERTLSVSDGDVLRVSGASARLAGSTDVASLNFIPTKAREAAEAAFWDSRTWPEGKRPKNVPETAVYHCLPRPVLMLYPLRAKWKNSVTPLGFEHVDGHLVVATKIAIPGRHVNVNDTSTDAEYIINTVAQQGWLAQLEWGTDAD</sequence>
<gene>
    <name evidence="2" type="ORF">ATL31_2831</name>
</gene>
<proteinExistence type="predicted"/>
<protein>
    <submittedName>
        <fullName evidence="2">Z1 domain-containing protein</fullName>
    </submittedName>
</protein>